<dbReference type="SUPFAM" id="SSF54631">
    <property type="entry name" value="CBS-domain pair"/>
    <property type="match status" value="1"/>
</dbReference>
<dbReference type="SMART" id="SM00116">
    <property type="entry name" value="CBS"/>
    <property type="match status" value="2"/>
</dbReference>
<keyword evidence="3 9" id="KW-0812">Transmembrane</keyword>
<evidence type="ECO:0000256" key="4">
    <source>
        <dbReference type="ARBA" id="ARBA00022737"/>
    </source>
</evidence>
<dbReference type="RefSeq" id="WP_249284596.1">
    <property type="nucleotide sequence ID" value="NZ_JACRSO010000001.1"/>
</dbReference>
<feature type="domain" description="CBS" evidence="11">
    <location>
        <begin position="204"/>
        <end position="263"/>
    </location>
</feature>
<dbReference type="InterPro" id="IPR005170">
    <property type="entry name" value="Transptr-assoc_dom"/>
</dbReference>
<reference evidence="13" key="1">
    <citation type="submission" date="2020-08" db="EMBL/GenBank/DDBJ databases">
        <title>Genome public.</title>
        <authorList>
            <person name="Liu C."/>
            <person name="Sun Q."/>
        </authorList>
    </citation>
    <scope>NUCLEOTIDE SEQUENCE</scope>
    <source>
        <strain evidence="13">NSJ-44</strain>
    </source>
</reference>
<dbReference type="GO" id="GO:0050660">
    <property type="term" value="F:flavin adenine dinucleotide binding"/>
    <property type="evidence" value="ECO:0007669"/>
    <property type="project" value="InterPro"/>
</dbReference>
<keyword evidence="4" id="KW-0677">Repeat</keyword>
<evidence type="ECO:0000256" key="2">
    <source>
        <dbReference type="ARBA" id="ARBA00006337"/>
    </source>
</evidence>
<evidence type="ECO:0000256" key="10">
    <source>
        <dbReference type="SAM" id="Phobius"/>
    </source>
</evidence>
<evidence type="ECO:0000256" key="3">
    <source>
        <dbReference type="ARBA" id="ARBA00022692"/>
    </source>
</evidence>
<evidence type="ECO:0000256" key="8">
    <source>
        <dbReference type="PROSITE-ProRule" id="PRU00703"/>
    </source>
</evidence>
<keyword evidence="5 9" id="KW-1133">Transmembrane helix</keyword>
<dbReference type="PANTHER" id="PTHR22777:SF17">
    <property type="entry name" value="UPF0053 PROTEIN SLL0260"/>
    <property type="match status" value="1"/>
</dbReference>
<dbReference type="InterPro" id="IPR046342">
    <property type="entry name" value="CBS_dom_sf"/>
</dbReference>
<dbReference type="PANTHER" id="PTHR22777">
    <property type="entry name" value="HEMOLYSIN-RELATED"/>
    <property type="match status" value="1"/>
</dbReference>
<feature type="transmembrane region" description="Helical" evidence="10">
    <location>
        <begin position="129"/>
        <end position="147"/>
    </location>
</feature>
<dbReference type="SUPFAM" id="SSF56176">
    <property type="entry name" value="FAD-binding/transporter-associated domain-like"/>
    <property type="match status" value="1"/>
</dbReference>
<feature type="transmembrane region" description="Helical" evidence="10">
    <location>
        <begin position="90"/>
        <end position="109"/>
    </location>
</feature>
<dbReference type="AlphaFoldDB" id="A0A926CZS9"/>
<protein>
    <submittedName>
        <fullName evidence="13">HlyC/CorC family transporter</fullName>
    </submittedName>
</protein>
<feature type="domain" description="CNNM transmembrane" evidence="12">
    <location>
        <begin position="1"/>
        <end position="185"/>
    </location>
</feature>
<evidence type="ECO:0000256" key="5">
    <source>
        <dbReference type="ARBA" id="ARBA00022989"/>
    </source>
</evidence>
<evidence type="ECO:0000259" key="11">
    <source>
        <dbReference type="PROSITE" id="PS51371"/>
    </source>
</evidence>
<gene>
    <name evidence="13" type="ORF">H8699_04070</name>
</gene>
<dbReference type="Proteomes" id="UP000654279">
    <property type="component" value="Unassembled WGS sequence"/>
</dbReference>
<comment type="similarity">
    <text evidence="2">Belongs to the UPF0053 family.</text>
</comment>
<name>A0A926CZS9_9FIRM</name>
<evidence type="ECO:0000259" key="12">
    <source>
        <dbReference type="PROSITE" id="PS51846"/>
    </source>
</evidence>
<evidence type="ECO:0000256" key="9">
    <source>
        <dbReference type="PROSITE-ProRule" id="PRU01193"/>
    </source>
</evidence>
<dbReference type="InterPro" id="IPR044751">
    <property type="entry name" value="Ion_transp-like_CBS"/>
</dbReference>
<dbReference type="FunFam" id="3.10.580.10:FF:000002">
    <property type="entry name" value="Magnesium/cobalt efflux protein CorC"/>
    <property type="match status" value="1"/>
</dbReference>
<dbReference type="InterPro" id="IPR016169">
    <property type="entry name" value="FAD-bd_PCMH_sub2"/>
</dbReference>
<evidence type="ECO:0000313" key="14">
    <source>
        <dbReference type="Proteomes" id="UP000654279"/>
    </source>
</evidence>
<evidence type="ECO:0000313" key="13">
    <source>
        <dbReference type="EMBL" id="MBC8528613.1"/>
    </source>
</evidence>
<dbReference type="Pfam" id="PF03471">
    <property type="entry name" value="CorC_HlyC"/>
    <property type="match status" value="1"/>
</dbReference>
<feature type="domain" description="CBS" evidence="11">
    <location>
        <begin position="264"/>
        <end position="324"/>
    </location>
</feature>
<evidence type="ECO:0000256" key="1">
    <source>
        <dbReference type="ARBA" id="ARBA00004141"/>
    </source>
</evidence>
<dbReference type="SMART" id="SM01091">
    <property type="entry name" value="CorC_HlyC"/>
    <property type="match status" value="1"/>
</dbReference>
<keyword evidence="14" id="KW-1185">Reference proteome</keyword>
<sequence>METQYIIILVLVALVAMSAYFSATETAFSTFNRIRIKNMAAQGDKRAALVLHLSEDYDRLLSTILIGNNIVNIASASLATIIFTQAFGDMGVTLSTIVMTVVVLIFGEISPKSLAKDHPERFSMFSAPALKMCCILLKPLNFLFAQWKKLLGRLFKSGNDAGVTEEELLTLVEEAQQEGGIDTQAGELIRSAIEFDDLDAVDICTPRTEIAGIADTATPEEIMSAFMDNTYSRLPVYHEDLDHIIGVLHQRDFFKLILREHQPLTDVLYTVPFIPPTVKISQLLQQLQQSKSHMAIVLDEYGGTLGLITLEDIIEELVGEIWDEHDQVVQDFEPLGGDYYRVLGSADVDDLFELAGLDEEVEFNSVNGWIADYLGRIPRVGDTFQYQNLDVSVLKADGRRVLEAKVHIGPQAAPQTED</sequence>
<proteinExistence type="inferred from homology"/>
<dbReference type="PROSITE" id="PS51846">
    <property type="entry name" value="CNNM"/>
    <property type="match status" value="1"/>
</dbReference>
<dbReference type="Gene3D" id="3.10.580.10">
    <property type="entry name" value="CBS-domain"/>
    <property type="match status" value="1"/>
</dbReference>
<dbReference type="Pfam" id="PF00571">
    <property type="entry name" value="CBS"/>
    <property type="match status" value="2"/>
</dbReference>
<dbReference type="InterPro" id="IPR000644">
    <property type="entry name" value="CBS_dom"/>
</dbReference>
<dbReference type="InterPro" id="IPR002550">
    <property type="entry name" value="CNNM"/>
</dbReference>
<dbReference type="CDD" id="cd04590">
    <property type="entry name" value="CBS_pair_CorC_HlyC_assoc"/>
    <property type="match status" value="1"/>
</dbReference>
<accession>A0A926CZS9</accession>
<evidence type="ECO:0000256" key="7">
    <source>
        <dbReference type="ARBA" id="ARBA00023136"/>
    </source>
</evidence>
<keyword evidence="7 9" id="KW-0472">Membrane</keyword>
<dbReference type="EMBL" id="JACRSO010000001">
    <property type="protein sequence ID" value="MBC8528613.1"/>
    <property type="molecule type" value="Genomic_DNA"/>
</dbReference>
<comment type="caution">
    <text evidence="13">The sequence shown here is derived from an EMBL/GenBank/DDBJ whole genome shotgun (WGS) entry which is preliminary data.</text>
</comment>
<organism evidence="13 14">
    <name type="scientific">Luoshenia tenuis</name>
    <dbReference type="NCBI Taxonomy" id="2763654"/>
    <lineage>
        <taxon>Bacteria</taxon>
        <taxon>Bacillati</taxon>
        <taxon>Bacillota</taxon>
        <taxon>Clostridia</taxon>
        <taxon>Christensenellales</taxon>
        <taxon>Christensenellaceae</taxon>
        <taxon>Luoshenia</taxon>
    </lineage>
</organism>
<comment type="subcellular location">
    <subcellularLocation>
        <location evidence="1">Membrane</location>
        <topology evidence="1">Multi-pass membrane protein</topology>
    </subcellularLocation>
</comment>
<feature type="transmembrane region" description="Helical" evidence="10">
    <location>
        <begin position="60"/>
        <end position="83"/>
    </location>
</feature>
<dbReference type="InterPro" id="IPR036318">
    <property type="entry name" value="FAD-bd_PCMH-like_sf"/>
</dbReference>
<keyword evidence="6 8" id="KW-0129">CBS domain</keyword>
<dbReference type="Pfam" id="PF01595">
    <property type="entry name" value="CNNM"/>
    <property type="match status" value="1"/>
</dbReference>
<dbReference type="GO" id="GO:0005886">
    <property type="term" value="C:plasma membrane"/>
    <property type="evidence" value="ECO:0007669"/>
    <property type="project" value="TreeGrafter"/>
</dbReference>
<dbReference type="PROSITE" id="PS51371">
    <property type="entry name" value="CBS"/>
    <property type="match status" value="2"/>
</dbReference>
<evidence type="ECO:0000256" key="6">
    <source>
        <dbReference type="ARBA" id="ARBA00023122"/>
    </source>
</evidence>
<dbReference type="Gene3D" id="3.30.465.10">
    <property type="match status" value="1"/>
</dbReference>